<organism evidence="1 2">
    <name type="scientific">Caerostris extrusa</name>
    <name type="common">Bark spider</name>
    <name type="synonym">Caerostris bankana</name>
    <dbReference type="NCBI Taxonomy" id="172846"/>
    <lineage>
        <taxon>Eukaryota</taxon>
        <taxon>Metazoa</taxon>
        <taxon>Ecdysozoa</taxon>
        <taxon>Arthropoda</taxon>
        <taxon>Chelicerata</taxon>
        <taxon>Arachnida</taxon>
        <taxon>Araneae</taxon>
        <taxon>Araneomorphae</taxon>
        <taxon>Entelegynae</taxon>
        <taxon>Araneoidea</taxon>
        <taxon>Araneidae</taxon>
        <taxon>Caerostris</taxon>
    </lineage>
</organism>
<reference evidence="1 2" key="1">
    <citation type="submission" date="2021-06" db="EMBL/GenBank/DDBJ databases">
        <title>Caerostris extrusa draft genome.</title>
        <authorList>
            <person name="Kono N."/>
            <person name="Arakawa K."/>
        </authorList>
    </citation>
    <scope>NUCLEOTIDE SEQUENCE [LARGE SCALE GENOMIC DNA]</scope>
</reference>
<dbReference type="EMBL" id="BPLR01002655">
    <property type="protein sequence ID" value="GIX76200.1"/>
    <property type="molecule type" value="Genomic_DNA"/>
</dbReference>
<keyword evidence="2" id="KW-1185">Reference proteome</keyword>
<evidence type="ECO:0000313" key="1">
    <source>
        <dbReference type="EMBL" id="GIX76200.1"/>
    </source>
</evidence>
<gene>
    <name evidence="1" type="ORF">CEXT_640731</name>
</gene>
<sequence length="113" mass="13381">MSIVQRTNGFCLCLMRNRKSPANPYMLGNCNRSCAPKIDKDCEGIRDNFRFSWRRRESWGGRKNEVKTDREIVFKTIQFRDNDLRFNYRESIALQKKETMADALIWDGIYFAG</sequence>
<protein>
    <submittedName>
        <fullName evidence="1">Uncharacterized protein</fullName>
    </submittedName>
</protein>
<accession>A0AAV4MW55</accession>
<proteinExistence type="predicted"/>
<dbReference type="AlphaFoldDB" id="A0AAV4MW55"/>
<dbReference type="Proteomes" id="UP001054945">
    <property type="component" value="Unassembled WGS sequence"/>
</dbReference>
<name>A0AAV4MW55_CAEEX</name>
<comment type="caution">
    <text evidence="1">The sequence shown here is derived from an EMBL/GenBank/DDBJ whole genome shotgun (WGS) entry which is preliminary data.</text>
</comment>
<evidence type="ECO:0000313" key="2">
    <source>
        <dbReference type="Proteomes" id="UP001054945"/>
    </source>
</evidence>